<sequence>MTRWRKSSYSGGGEGNDCVEVAATPTRILVRDSKMPTEATLSLPTGVFALFLEALKPADGPAYAPNAARTARTNPCARGSAVTVLRKPFVT</sequence>
<evidence type="ECO:0000259" key="1">
    <source>
        <dbReference type="Pfam" id="PF04149"/>
    </source>
</evidence>
<evidence type="ECO:0000313" key="2">
    <source>
        <dbReference type="EMBL" id="PSM44069.1"/>
    </source>
</evidence>
<organism evidence="2 3">
    <name type="scientific">Streptomyces dioscori</name>
    <dbReference type="NCBI Taxonomy" id="2109333"/>
    <lineage>
        <taxon>Bacteria</taxon>
        <taxon>Bacillati</taxon>
        <taxon>Actinomycetota</taxon>
        <taxon>Actinomycetes</taxon>
        <taxon>Kitasatosporales</taxon>
        <taxon>Streptomycetaceae</taxon>
        <taxon>Streptomyces</taxon>
        <taxon>Streptomyces aurantiacus group</taxon>
    </lineage>
</organism>
<evidence type="ECO:0000313" key="3">
    <source>
        <dbReference type="Proteomes" id="UP000240429"/>
    </source>
</evidence>
<dbReference type="Pfam" id="PF04149">
    <property type="entry name" value="DUF397"/>
    <property type="match status" value="1"/>
</dbReference>
<dbReference type="OrthoDB" id="5193099at2"/>
<protein>
    <recommendedName>
        <fullName evidence="1">DUF397 domain-containing protein</fullName>
    </recommendedName>
</protein>
<gene>
    <name evidence="2" type="ORF">C6Y14_06810</name>
</gene>
<dbReference type="Proteomes" id="UP000240429">
    <property type="component" value="Unassembled WGS sequence"/>
</dbReference>
<reference evidence="2 3" key="1">
    <citation type="submission" date="2018-03" db="EMBL/GenBank/DDBJ databases">
        <title>Streptomyces dioscori sp. nov., a novel endophytic actinobacterium isolated from bulbil of Dioscorea bulbifera L.</title>
        <authorList>
            <person name="Zhikuan W."/>
        </authorList>
    </citation>
    <scope>NUCLEOTIDE SEQUENCE [LARGE SCALE GENOMIC DNA]</scope>
    <source>
        <strain evidence="2 3">A217</strain>
    </source>
</reference>
<proteinExistence type="predicted"/>
<dbReference type="RefSeq" id="WP_107015583.1">
    <property type="nucleotide sequence ID" value="NZ_KZ679039.1"/>
</dbReference>
<dbReference type="InterPro" id="IPR007278">
    <property type="entry name" value="DUF397"/>
</dbReference>
<dbReference type="AlphaFoldDB" id="A0A2P8QCU0"/>
<keyword evidence="3" id="KW-1185">Reference proteome</keyword>
<feature type="domain" description="DUF397" evidence="1">
    <location>
        <begin position="3"/>
        <end position="56"/>
    </location>
</feature>
<name>A0A2P8QCU0_9ACTN</name>
<dbReference type="EMBL" id="PYBJ01000003">
    <property type="protein sequence ID" value="PSM44069.1"/>
    <property type="molecule type" value="Genomic_DNA"/>
</dbReference>
<accession>A0A2P8QCU0</accession>
<comment type="caution">
    <text evidence="2">The sequence shown here is derived from an EMBL/GenBank/DDBJ whole genome shotgun (WGS) entry which is preliminary data.</text>
</comment>